<dbReference type="RefSeq" id="WP_209310193.1">
    <property type="nucleotide sequence ID" value="NZ_JAAVJR010001329.1"/>
</dbReference>
<comment type="caution">
    <text evidence="1">The sequence shown here is derived from an EMBL/GenBank/DDBJ whole genome shotgun (WGS) entry which is preliminary data.</text>
</comment>
<sequence length="80" mass="8862">VLISTDWDGTEESLLSAEWQILSAAYIAQNNDFFGDWFSSGLVDLSCVDGKGYIAFRYTGSDLAYYNGVYELDEIVVSAD</sequence>
<protein>
    <submittedName>
        <fullName evidence="1">Uncharacterized protein</fullName>
    </submittedName>
</protein>
<evidence type="ECO:0000313" key="2">
    <source>
        <dbReference type="Proteomes" id="UP000703674"/>
    </source>
</evidence>
<feature type="non-terminal residue" evidence="1">
    <location>
        <position position="1"/>
    </location>
</feature>
<organism evidence="1 2">
    <name type="scientific">Salinimicrobium oceani</name>
    <dbReference type="NCBI Taxonomy" id="2722702"/>
    <lineage>
        <taxon>Bacteria</taxon>
        <taxon>Pseudomonadati</taxon>
        <taxon>Bacteroidota</taxon>
        <taxon>Flavobacteriia</taxon>
        <taxon>Flavobacteriales</taxon>
        <taxon>Flavobacteriaceae</taxon>
        <taxon>Salinimicrobium</taxon>
    </lineage>
</organism>
<evidence type="ECO:0000313" key="1">
    <source>
        <dbReference type="EMBL" id="NJW55598.1"/>
    </source>
</evidence>
<dbReference type="Proteomes" id="UP000703674">
    <property type="component" value="Unassembled WGS sequence"/>
</dbReference>
<dbReference type="EMBL" id="JAAVJR010001329">
    <property type="protein sequence ID" value="NJW55598.1"/>
    <property type="molecule type" value="Genomic_DNA"/>
</dbReference>
<accession>A0ABX1DA32</accession>
<gene>
    <name evidence="1" type="ORF">HC175_22040</name>
</gene>
<reference evidence="1 2" key="1">
    <citation type="submission" date="2020-03" db="EMBL/GenBank/DDBJ databases">
        <title>Salinimicrobium sp. nov, isolated from SCS.</title>
        <authorList>
            <person name="Cao W.R."/>
        </authorList>
    </citation>
    <scope>NUCLEOTIDE SEQUENCE [LARGE SCALE GENOMIC DNA]</scope>
    <source>
        <strain evidence="2">J15B91</strain>
    </source>
</reference>
<proteinExistence type="predicted"/>
<dbReference type="NCBIfam" id="NF038128">
    <property type="entry name" value="choice_anch_J"/>
    <property type="match status" value="1"/>
</dbReference>
<keyword evidence="2" id="KW-1185">Reference proteome</keyword>
<name>A0ABX1DA32_9FLAO</name>